<dbReference type="RefSeq" id="WP_220205155.1">
    <property type="nucleotide sequence ID" value="NZ_BNJK01000001.1"/>
</dbReference>
<feature type="transmembrane region" description="Helical" evidence="11">
    <location>
        <begin position="632"/>
        <end position="651"/>
    </location>
</feature>
<evidence type="ECO:0000256" key="2">
    <source>
        <dbReference type="ARBA" id="ARBA00012513"/>
    </source>
</evidence>
<feature type="transmembrane region" description="Helical" evidence="11">
    <location>
        <begin position="539"/>
        <end position="563"/>
    </location>
</feature>
<dbReference type="PANTHER" id="PTHR43289:SF6">
    <property type="entry name" value="SERINE_THREONINE-PROTEIN KINASE NEKL-3"/>
    <property type="match status" value="1"/>
</dbReference>
<comment type="subcellular location">
    <subcellularLocation>
        <location evidence="1">Cell membrane</location>
        <topology evidence="1">Multi-pass membrane protein</topology>
    </subcellularLocation>
</comment>
<dbReference type="EC" id="2.7.11.1" evidence="2"/>
<evidence type="ECO:0000259" key="12">
    <source>
        <dbReference type="PROSITE" id="PS50011"/>
    </source>
</evidence>
<evidence type="ECO:0000256" key="5">
    <source>
        <dbReference type="ARBA" id="ARBA00022741"/>
    </source>
</evidence>
<evidence type="ECO:0000256" key="10">
    <source>
        <dbReference type="SAM" id="MobiDB-lite"/>
    </source>
</evidence>
<feature type="transmembrane region" description="Helical" evidence="11">
    <location>
        <begin position="378"/>
        <end position="401"/>
    </location>
</feature>
<feature type="transmembrane region" description="Helical" evidence="11">
    <location>
        <begin position="438"/>
        <end position="458"/>
    </location>
</feature>
<dbReference type="SUPFAM" id="SSF56112">
    <property type="entry name" value="Protein kinase-like (PK-like)"/>
    <property type="match status" value="1"/>
</dbReference>
<dbReference type="GO" id="GO:0022857">
    <property type="term" value="F:transmembrane transporter activity"/>
    <property type="evidence" value="ECO:0007669"/>
    <property type="project" value="InterPro"/>
</dbReference>
<keyword evidence="3" id="KW-0808">Transferase</keyword>
<evidence type="ECO:0000313" key="14">
    <source>
        <dbReference type="EMBL" id="GHO94414.1"/>
    </source>
</evidence>
<dbReference type="GO" id="GO:0005886">
    <property type="term" value="C:plasma membrane"/>
    <property type="evidence" value="ECO:0007669"/>
    <property type="project" value="UniProtKB-SubCell"/>
</dbReference>
<reference evidence="14" key="1">
    <citation type="submission" date="2020-10" db="EMBL/GenBank/DDBJ databases">
        <title>Taxonomic study of unclassified bacteria belonging to the class Ktedonobacteria.</title>
        <authorList>
            <person name="Yabe S."/>
            <person name="Wang C.M."/>
            <person name="Zheng Y."/>
            <person name="Sakai Y."/>
            <person name="Cavaletti L."/>
            <person name="Monciardini P."/>
            <person name="Donadio S."/>
        </authorList>
    </citation>
    <scope>NUCLEOTIDE SEQUENCE</scope>
    <source>
        <strain evidence="14">ID150040</strain>
    </source>
</reference>
<dbReference type="GO" id="GO:0005524">
    <property type="term" value="F:ATP binding"/>
    <property type="evidence" value="ECO:0007669"/>
    <property type="project" value="UniProtKB-KW"/>
</dbReference>
<name>A0A8J3IMP9_9CHLR</name>
<protein>
    <recommendedName>
        <fullName evidence="2">non-specific serine/threonine protein kinase</fullName>
        <ecNumber evidence="2">2.7.11.1</ecNumber>
    </recommendedName>
</protein>
<dbReference type="EMBL" id="BNJK01000001">
    <property type="protein sequence ID" value="GHO94414.1"/>
    <property type="molecule type" value="Genomic_DNA"/>
</dbReference>
<evidence type="ECO:0000256" key="4">
    <source>
        <dbReference type="ARBA" id="ARBA00022692"/>
    </source>
</evidence>
<dbReference type="SMART" id="SM00220">
    <property type="entry name" value="S_TKc"/>
    <property type="match status" value="1"/>
</dbReference>
<keyword evidence="8 11" id="KW-1133">Transmembrane helix</keyword>
<dbReference type="InterPro" id="IPR000719">
    <property type="entry name" value="Prot_kinase_dom"/>
</dbReference>
<evidence type="ECO:0000259" key="13">
    <source>
        <dbReference type="PROSITE" id="PS50850"/>
    </source>
</evidence>
<gene>
    <name evidence="14" type="ORF">KSF_044620</name>
</gene>
<keyword evidence="15" id="KW-1185">Reference proteome</keyword>
<dbReference type="CDD" id="cd14014">
    <property type="entry name" value="STKc_PknB_like"/>
    <property type="match status" value="1"/>
</dbReference>
<dbReference type="InterPro" id="IPR036259">
    <property type="entry name" value="MFS_trans_sf"/>
</dbReference>
<evidence type="ECO:0000256" key="6">
    <source>
        <dbReference type="ARBA" id="ARBA00022777"/>
    </source>
</evidence>
<sequence length="721" mass="77211">MLGPLSQQTLGKKYLLGELLGQGGFGSVYKAENLYLKRSQAVKILLEHHFATPAFRARFIREAQVLAGLSHPNILPIYDFELEERMAYLVMPYISGGTLQTILKQQGALKLDETEAYLRQICSALQYAHTRNIVHLDLKPLNLLHQDGTLLLSDFGLAHLMKEGAVEGGTSLNFGSPHYMSPEHLRGEPQQRSDIYALGIILYQMLTGQIPFHGTTPEAIMIKHLTEPPPSLRVVRPDLPASLDGVLNKALAKKPEERYSTAGNLLDDFKQALTLRAYSTPIPDSRPSLPSTVPAKQHVASPPHADPYPPQPVQNMQAAKSAAIPVIQSPVPTSSAALPERGVILTAAFMIQLALLGGFSSFLSVLPIRNYGLSTAAFSSLTLITTSSLGVAAAVGGSLYNRFGPRKIATTGGILYGLGIVLILLWPTLFGIDLSGLLGGVGTGLLTIASLTMVLQWFPGRRGLAAGLVLAGSTLGGLLPNLLNSGRNPWIYNLGIPLPAMFVQGLFACLIAIIAAQFLRQIPEGDGPFSFQTRREYKVGEVLLSPVWYILLMLLFCSAGIGLNMALVTRWLMGPYALGIYSIISVAAYMSGRILGGWLSDLIGRPRMLMILFGLQVVAWLAFLVRGAMPEMLLIGLILLCIGGCASVVPATTADVFGAKNVGAIYGIMLLIAPLGSIPMAWLLSSSGVYAAIPVLVGILLVGLILAFVLSPLTRKGGQGS</sequence>
<evidence type="ECO:0000256" key="11">
    <source>
        <dbReference type="SAM" id="Phobius"/>
    </source>
</evidence>
<evidence type="ECO:0000313" key="15">
    <source>
        <dbReference type="Proteomes" id="UP000597444"/>
    </source>
</evidence>
<evidence type="ECO:0000256" key="7">
    <source>
        <dbReference type="ARBA" id="ARBA00022840"/>
    </source>
</evidence>
<feature type="transmembrane region" description="Helical" evidence="11">
    <location>
        <begin position="413"/>
        <end position="432"/>
    </location>
</feature>
<keyword evidence="5" id="KW-0547">Nucleotide-binding</keyword>
<feature type="domain" description="Protein kinase" evidence="12">
    <location>
        <begin position="14"/>
        <end position="270"/>
    </location>
</feature>
<dbReference type="Pfam" id="PF07690">
    <property type="entry name" value="MFS_1"/>
    <property type="match status" value="1"/>
</dbReference>
<dbReference type="Gene3D" id="3.30.200.20">
    <property type="entry name" value="Phosphorylase Kinase, domain 1"/>
    <property type="match status" value="1"/>
</dbReference>
<keyword evidence="4 11" id="KW-0812">Transmembrane</keyword>
<evidence type="ECO:0000256" key="9">
    <source>
        <dbReference type="ARBA" id="ARBA00023136"/>
    </source>
</evidence>
<dbReference type="PANTHER" id="PTHR43289">
    <property type="entry name" value="MITOGEN-ACTIVATED PROTEIN KINASE KINASE KINASE 20-RELATED"/>
    <property type="match status" value="1"/>
</dbReference>
<accession>A0A8J3IMP9</accession>
<keyword evidence="9 11" id="KW-0472">Membrane</keyword>
<dbReference type="GO" id="GO:0004674">
    <property type="term" value="F:protein serine/threonine kinase activity"/>
    <property type="evidence" value="ECO:0007669"/>
    <property type="project" value="UniProtKB-EC"/>
</dbReference>
<dbReference type="InterPro" id="IPR020846">
    <property type="entry name" value="MFS_dom"/>
</dbReference>
<dbReference type="PROSITE" id="PS50850">
    <property type="entry name" value="MFS"/>
    <property type="match status" value="1"/>
</dbReference>
<dbReference type="Gene3D" id="1.10.510.10">
    <property type="entry name" value="Transferase(Phosphotransferase) domain 1"/>
    <property type="match status" value="1"/>
</dbReference>
<evidence type="ECO:0000256" key="3">
    <source>
        <dbReference type="ARBA" id="ARBA00022679"/>
    </source>
</evidence>
<comment type="caution">
    <text evidence="14">The sequence shown here is derived from an EMBL/GenBank/DDBJ whole genome shotgun (WGS) entry which is preliminary data.</text>
</comment>
<keyword evidence="7" id="KW-0067">ATP-binding</keyword>
<keyword evidence="6" id="KW-0418">Kinase</keyword>
<feature type="transmembrane region" description="Helical" evidence="11">
    <location>
        <begin position="343"/>
        <end position="366"/>
    </location>
</feature>
<feature type="transmembrane region" description="Helical" evidence="11">
    <location>
        <begin position="608"/>
        <end position="626"/>
    </location>
</feature>
<proteinExistence type="predicted"/>
<feature type="transmembrane region" description="Helical" evidence="11">
    <location>
        <begin position="495"/>
        <end position="519"/>
    </location>
</feature>
<dbReference type="PROSITE" id="PS50011">
    <property type="entry name" value="PROTEIN_KINASE_DOM"/>
    <property type="match status" value="1"/>
</dbReference>
<dbReference type="Gene3D" id="1.20.1250.20">
    <property type="entry name" value="MFS general substrate transporter like domains"/>
    <property type="match status" value="2"/>
</dbReference>
<feature type="transmembrane region" description="Helical" evidence="11">
    <location>
        <begin position="465"/>
        <end position="483"/>
    </location>
</feature>
<evidence type="ECO:0000256" key="1">
    <source>
        <dbReference type="ARBA" id="ARBA00004651"/>
    </source>
</evidence>
<evidence type="ECO:0000256" key="8">
    <source>
        <dbReference type="ARBA" id="ARBA00022989"/>
    </source>
</evidence>
<feature type="transmembrane region" description="Helical" evidence="11">
    <location>
        <begin position="689"/>
        <end position="710"/>
    </location>
</feature>
<feature type="region of interest" description="Disordered" evidence="10">
    <location>
        <begin position="281"/>
        <end position="307"/>
    </location>
</feature>
<feature type="domain" description="Major facilitator superfamily (MFS) profile" evidence="13">
    <location>
        <begin position="341"/>
        <end position="715"/>
    </location>
</feature>
<dbReference type="Pfam" id="PF00069">
    <property type="entry name" value="Pkinase"/>
    <property type="match status" value="1"/>
</dbReference>
<dbReference type="SUPFAM" id="SSF103473">
    <property type="entry name" value="MFS general substrate transporter"/>
    <property type="match status" value="1"/>
</dbReference>
<dbReference type="AlphaFoldDB" id="A0A8J3IMP9"/>
<organism evidence="14 15">
    <name type="scientific">Reticulibacter mediterranei</name>
    <dbReference type="NCBI Taxonomy" id="2778369"/>
    <lineage>
        <taxon>Bacteria</taxon>
        <taxon>Bacillati</taxon>
        <taxon>Chloroflexota</taxon>
        <taxon>Ktedonobacteria</taxon>
        <taxon>Ktedonobacterales</taxon>
        <taxon>Reticulibacteraceae</taxon>
        <taxon>Reticulibacter</taxon>
    </lineage>
</organism>
<dbReference type="Proteomes" id="UP000597444">
    <property type="component" value="Unassembled WGS sequence"/>
</dbReference>
<feature type="transmembrane region" description="Helical" evidence="11">
    <location>
        <begin position="575"/>
        <end position="596"/>
    </location>
</feature>
<dbReference type="InterPro" id="IPR011009">
    <property type="entry name" value="Kinase-like_dom_sf"/>
</dbReference>
<feature type="transmembrane region" description="Helical" evidence="11">
    <location>
        <begin position="663"/>
        <end position="683"/>
    </location>
</feature>
<dbReference type="InterPro" id="IPR011701">
    <property type="entry name" value="MFS"/>
</dbReference>